<protein>
    <submittedName>
        <fullName evidence="1">Uncharacterized protein</fullName>
    </submittedName>
</protein>
<evidence type="ECO:0000313" key="1">
    <source>
        <dbReference type="EMBL" id="KJV65523.1"/>
    </source>
</evidence>
<dbReference type="PATRIC" id="fig|1359167.3.peg.452"/>
<dbReference type="EMBL" id="LANU01000002">
    <property type="protein sequence ID" value="KJV65523.1"/>
    <property type="molecule type" value="Genomic_DNA"/>
</dbReference>
<sequence>MIVRYINSIALKIEIFSHSINLTNKNPLMSSSISLIIVE</sequence>
<reference evidence="1 2" key="1">
    <citation type="submission" date="2015-02" db="EMBL/GenBank/DDBJ databases">
        <title>Genome Sequencing of Rickettsiales.</title>
        <authorList>
            <person name="Daugherty S.C."/>
            <person name="Su Q."/>
            <person name="Abolude K."/>
            <person name="Beier-Sexton M."/>
            <person name="Carlyon J.A."/>
            <person name="Carter R."/>
            <person name="Day N.P."/>
            <person name="Dumler S.J."/>
            <person name="Dyachenko V."/>
            <person name="Godinez A."/>
            <person name="Kurtti T.J."/>
            <person name="Lichay M."/>
            <person name="Mullins K.E."/>
            <person name="Ott S."/>
            <person name="Pappas-Brown V."/>
            <person name="Paris D.H."/>
            <person name="Patel P."/>
            <person name="Richards A.L."/>
            <person name="Sadzewicz L."/>
            <person name="Sears K."/>
            <person name="Seidman D."/>
            <person name="Sengamalay N."/>
            <person name="Stenos J."/>
            <person name="Tallon L.J."/>
            <person name="Vincent G."/>
            <person name="Fraser C.M."/>
            <person name="Munderloh U."/>
            <person name="Dunning-Hotopp J.C."/>
        </authorList>
    </citation>
    <scope>NUCLEOTIDE SEQUENCE [LARGE SCALE GENOMIC DNA]</scope>
    <source>
        <strain evidence="1 2">EmCRT</strain>
    </source>
</reference>
<comment type="caution">
    <text evidence="1">The sequence shown here is derived from an EMBL/GenBank/DDBJ whole genome shotgun (WGS) entry which is preliminary data.</text>
</comment>
<dbReference type="Proteomes" id="UP000033546">
    <property type="component" value="Unassembled WGS sequence"/>
</dbReference>
<accession>A0A0F3NBQ0</accession>
<dbReference type="AlphaFoldDB" id="A0A0F3NBQ0"/>
<gene>
    <name evidence="1" type="ORF">EMUCRT_0467</name>
</gene>
<proteinExistence type="predicted"/>
<name>A0A0F3NBQ0_9RICK</name>
<organism evidence="1 2">
    <name type="scientific">Ehrlichia cf. muris str. EmCRT</name>
    <dbReference type="NCBI Taxonomy" id="1359167"/>
    <lineage>
        <taxon>Bacteria</taxon>
        <taxon>Pseudomonadati</taxon>
        <taxon>Pseudomonadota</taxon>
        <taxon>Alphaproteobacteria</taxon>
        <taxon>Rickettsiales</taxon>
        <taxon>Anaplasmataceae</taxon>
        <taxon>Ehrlichia</taxon>
    </lineage>
</organism>
<evidence type="ECO:0000313" key="2">
    <source>
        <dbReference type="Proteomes" id="UP000033546"/>
    </source>
</evidence>